<dbReference type="InterPro" id="IPR003869">
    <property type="entry name" value="Polysac_CapD-like"/>
</dbReference>
<dbReference type="Gene3D" id="3.40.50.720">
    <property type="entry name" value="NAD(P)-binding Rossmann-like Domain"/>
    <property type="match status" value="1"/>
</dbReference>
<evidence type="ECO:0000313" key="3">
    <source>
        <dbReference type="EMBL" id="KKN46128.1"/>
    </source>
</evidence>
<dbReference type="EMBL" id="LAZR01001347">
    <property type="protein sequence ID" value="KKN46128.1"/>
    <property type="molecule type" value="Genomic_DNA"/>
</dbReference>
<feature type="domain" description="Polysaccharide biosynthesis protein CapD-like" evidence="2">
    <location>
        <begin position="9"/>
        <end position="299"/>
    </location>
</feature>
<accession>A0A0F9TXI6</accession>
<comment type="caution">
    <text evidence="3">The sequence shown here is derived from an EMBL/GenBank/DDBJ whole genome shotgun (WGS) entry which is preliminary data.</text>
</comment>
<name>A0A0F9TXI6_9ZZZZ</name>
<evidence type="ECO:0000259" key="2">
    <source>
        <dbReference type="Pfam" id="PF02719"/>
    </source>
</evidence>
<dbReference type="CDD" id="cd05237">
    <property type="entry name" value="UDP_invert_4-6DH_SDR_e"/>
    <property type="match status" value="1"/>
</dbReference>
<protein>
    <recommendedName>
        <fullName evidence="2">Polysaccharide biosynthesis protein CapD-like domain-containing protein</fullName>
    </recommendedName>
</protein>
<evidence type="ECO:0000256" key="1">
    <source>
        <dbReference type="ARBA" id="ARBA00007430"/>
    </source>
</evidence>
<dbReference type="SUPFAM" id="SSF51735">
    <property type="entry name" value="NAD(P)-binding Rossmann-fold domains"/>
    <property type="match status" value="1"/>
</dbReference>
<sequence length="352" mass="40060">METINDKLILVSGGSGTIGEKLVLTLLKNYSPRRIRIYSRDETKQYFLAKKLEIYGDKVRYFIGDIRDKERLNRAMQNVDIVIHLAALKHVGACEYNPFEAIKTNIIGLQNIIEASIENNVEKFIFTSSDKAATPSNTMGVTKLMGEKLVTAANYYKGVTKNGITKRSIFYSVRFGNVLGSRGSLVPIVENQIKNNQPITLTHNEMTRYIMAIDTAINFIIESLALAQGGEIFVKKMKVVKIVDFIEILIEHFAKKHNKTFESIKVNEIGMFAGEKLYEELFSIEEANRTYDINDMYVIIPQLPEVSMDIDITNYPKSKKFDVSNPFNSEDSHFLSKGEIKKFLTEKKIIKL</sequence>
<gene>
    <name evidence="3" type="ORF">LCGC14_0675990</name>
</gene>
<dbReference type="PANTHER" id="PTHR43318">
    <property type="entry name" value="UDP-N-ACETYLGLUCOSAMINE 4,6-DEHYDRATASE"/>
    <property type="match status" value="1"/>
</dbReference>
<comment type="similarity">
    <text evidence="1">Belongs to the polysaccharide synthase family.</text>
</comment>
<proteinExistence type="inferred from homology"/>
<dbReference type="PANTHER" id="PTHR43318:SF2">
    <property type="entry name" value="UDP-N-ACETYLGLUCOSAMINE 4,6-DEHYDRATASE (INVERTING)"/>
    <property type="match status" value="1"/>
</dbReference>
<dbReference type="InterPro" id="IPR051203">
    <property type="entry name" value="Polysaccharide_Synthase-Rel"/>
</dbReference>
<reference evidence="3" key="1">
    <citation type="journal article" date="2015" name="Nature">
        <title>Complex archaea that bridge the gap between prokaryotes and eukaryotes.</title>
        <authorList>
            <person name="Spang A."/>
            <person name="Saw J.H."/>
            <person name="Jorgensen S.L."/>
            <person name="Zaremba-Niedzwiedzka K."/>
            <person name="Martijn J."/>
            <person name="Lind A.E."/>
            <person name="van Eijk R."/>
            <person name="Schleper C."/>
            <person name="Guy L."/>
            <person name="Ettema T.J."/>
        </authorList>
    </citation>
    <scope>NUCLEOTIDE SEQUENCE</scope>
</reference>
<organism evidence="3">
    <name type="scientific">marine sediment metagenome</name>
    <dbReference type="NCBI Taxonomy" id="412755"/>
    <lineage>
        <taxon>unclassified sequences</taxon>
        <taxon>metagenomes</taxon>
        <taxon>ecological metagenomes</taxon>
    </lineage>
</organism>
<dbReference type="Pfam" id="PF02719">
    <property type="entry name" value="Polysacc_synt_2"/>
    <property type="match status" value="1"/>
</dbReference>
<dbReference type="InterPro" id="IPR036291">
    <property type="entry name" value="NAD(P)-bd_dom_sf"/>
</dbReference>
<dbReference type="AlphaFoldDB" id="A0A0F9TXI6"/>